<sequence length="172" mass="19807">MASQRGEAILFLDLYAYPLMFEGPKRDKQFSEDKCPMVNIFGGHFVDEEILRKNELQKMKGNFDPLRSASIYMTAKDSLSDSFFSSLLDHHDMEKKENVEKGEGAAESTETKEDVEPEITLRPLNMEDMRHAKNQVSASFATEGSVMSELRQWNDLYREGGSRKKEQMSYFL</sequence>
<dbReference type="EMBL" id="CM007381">
    <property type="protein sequence ID" value="ONK80338.1"/>
    <property type="molecule type" value="Genomic_DNA"/>
</dbReference>
<evidence type="ECO:0000256" key="1">
    <source>
        <dbReference type="ARBA" id="ARBA00022741"/>
    </source>
</evidence>
<evidence type="ECO:0000256" key="3">
    <source>
        <dbReference type="SAM" id="MobiDB-lite"/>
    </source>
</evidence>
<dbReference type="PANTHER" id="PTHR45644:SF83">
    <property type="entry name" value="P-LOOP CONTAINING NUCLEOSIDE TRIPHOSPHATE HYDROLASES SUPERFAMILY PROTEIN"/>
    <property type="match status" value="1"/>
</dbReference>
<organism evidence="4 5">
    <name type="scientific">Asparagus officinalis</name>
    <name type="common">Garden asparagus</name>
    <dbReference type="NCBI Taxonomy" id="4686"/>
    <lineage>
        <taxon>Eukaryota</taxon>
        <taxon>Viridiplantae</taxon>
        <taxon>Streptophyta</taxon>
        <taxon>Embryophyta</taxon>
        <taxon>Tracheophyta</taxon>
        <taxon>Spermatophyta</taxon>
        <taxon>Magnoliopsida</taxon>
        <taxon>Liliopsida</taxon>
        <taxon>Asparagales</taxon>
        <taxon>Asparagaceae</taxon>
        <taxon>Asparagoideae</taxon>
        <taxon>Asparagus</taxon>
    </lineage>
</organism>
<dbReference type="Proteomes" id="UP000243459">
    <property type="component" value="Chromosome 1"/>
</dbReference>
<dbReference type="PANTHER" id="PTHR45644">
    <property type="entry name" value="AAA ATPASE, PUTATIVE (AFU_ORTHOLOGUE AFUA_2G12920)-RELATED-RELATED"/>
    <property type="match status" value="1"/>
</dbReference>
<feature type="compositionally biased region" description="Basic and acidic residues" evidence="3">
    <location>
        <begin position="94"/>
        <end position="114"/>
    </location>
</feature>
<dbReference type="Gramene" id="ONK80338">
    <property type="protein sequence ID" value="ONK80338"/>
    <property type="gene ID" value="A4U43_C01F16590"/>
</dbReference>
<keyword evidence="5" id="KW-1185">Reference proteome</keyword>
<dbReference type="AlphaFoldDB" id="A0A5P1FQ42"/>
<keyword evidence="2" id="KW-0067">ATP-binding</keyword>
<feature type="region of interest" description="Disordered" evidence="3">
    <location>
        <begin position="94"/>
        <end position="115"/>
    </location>
</feature>
<name>A0A5P1FQ42_ASPOF</name>
<gene>
    <name evidence="4" type="ORF">A4U43_C01F16590</name>
</gene>
<dbReference type="GO" id="GO:0005741">
    <property type="term" value="C:mitochondrial outer membrane"/>
    <property type="evidence" value="ECO:0007669"/>
    <property type="project" value="TreeGrafter"/>
</dbReference>
<reference evidence="5" key="1">
    <citation type="journal article" date="2017" name="Nat. Commun.">
        <title>The asparagus genome sheds light on the origin and evolution of a young Y chromosome.</title>
        <authorList>
            <person name="Harkess A."/>
            <person name="Zhou J."/>
            <person name="Xu C."/>
            <person name="Bowers J.E."/>
            <person name="Van der Hulst R."/>
            <person name="Ayyampalayam S."/>
            <person name="Mercati F."/>
            <person name="Riccardi P."/>
            <person name="McKain M.R."/>
            <person name="Kakrana A."/>
            <person name="Tang H."/>
            <person name="Ray J."/>
            <person name="Groenendijk J."/>
            <person name="Arikit S."/>
            <person name="Mathioni S.M."/>
            <person name="Nakano M."/>
            <person name="Shan H."/>
            <person name="Telgmann-Rauber A."/>
            <person name="Kanno A."/>
            <person name="Yue Z."/>
            <person name="Chen H."/>
            <person name="Li W."/>
            <person name="Chen Y."/>
            <person name="Xu X."/>
            <person name="Zhang Y."/>
            <person name="Luo S."/>
            <person name="Chen H."/>
            <person name="Gao J."/>
            <person name="Mao Z."/>
            <person name="Pires J.C."/>
            <person name="Luo M."/>
            <person name="Kudrna D."/>
            <person name="Wing R.A."/>
            <person name="Meyers B.C."/>
            <person name="Yi K."/>
            <person name="Kong H."/>
            <person name="Lavrijsen P."/>
            <person name="Sunseri F."/>
            <person name="Falavigna A."/>
            <person name="Ye Y."/>
            <person name="Leebens-Mack J.H."/>
            <person name="Chen G."/>
        </authorList>
    </citation>
    <scope>NUCLEOTIDE SEQUENCE [LARGE SCALE GENOMIC DNA]</scope>
    <source>
        <strain evidence="5">cv. DH0086</strain>
    </source>
</reference>
<evidence type="ECO:0000313" key="4">
    <source>
        <dbReference type="EMBL" id="ONK80338.1"/>
    </source>
</evidence>
<protein>
    <submittedName>
        <fullName evidence="4">Uncharacterized protein</fullName>
    </submittedName>
</protein>
<dbReference type="InterPro" id="IPR051701">
    <property type="entry name" value="Mito_OM_Translocase_MSP1"/>
</dbReference>
<proteinExistence type="predicted"/>
<evidence type="ECO:0000256" key="2">
    <source>
        <dbReference type="ARBA" id="ARBA00022840"/>
    </source>
</evidence>
<accession>A0A5P1FQ42</accession>
<keyword evidence="1" id="KW-0547">Nucleotide-binding</keyword>
<evidence type="ECO:0000313" key="5">
    <source>
        <dbReference type="Proteomes" id="UP000243459"/>
    </source>
</evidence>
<dbReference type="GO" id="GO:0005524">
    <property type="term" value="F:ATP binding"/>
    <property type="evidence" value="ECO:0007669"/>
    <property type="project" value="UniProtKB-KW"/>
</dbReference>